<reference evidence="2" key="1">
    <citation type="submission" date="2014-11" db="EMBL/GenBank/DDBJ databases">
        <authorList>
            <person name="Amaro Gonzalez C."/>
        </authorList>
    </citation>
    <scope>NUCLEOTIDE SEQUENCE</scope>
</reference>
<dbReference type="AlphaFoldDB" id="A0A0E9WMF8"/>
<dbReference type="EMBL" id="GBXM01017091">
    <property type="protein sequence ID" value="JAH91486.1"/>
    <property type="molecule type" value="Transcribed_RNA"/>
</dbReference>
<accession>A0A0E9WMF8</accession>
<proteinExistence type="predicted"/>
<evidence type="ECO:0000313" key="2">
    <source>
        <dbReference type="EMBL" id="JAH91486.1"/>
    </source>
</evidence>
<feature type="transmembrane region" description="Helical" evidence="1">
    <location>
        <begin position="24"/>
        <end position="44"/>
    </location>
</feature>
<evidence type="ECO:0000256" key="1">
    <source>
        <dbReference type="SAM" id="Phobius"/>
    </source>
</evidence>
<reference evidence="2" key="2">
    <citation type="journal article" date="2015" name="Fish Shellfish Immunol.">
        <title>Early steps in the European eel (Anguilla anguilla)-Vibrio vulnificus interaction in the gills: Role of the RtxA13 toxin.</title>
        <authorList>
            <person name="Callol A."/>
            <person name="Pajuelo D."/>
            <person name="Ebbesson L."/>
            <person name="Teles M."/>
            <person name="MacKenzie S."/>
            <person name="Amaro C."/>
        </authorList>
    </citation>
    <scope>NUCLEOTIDE SEQUENCE</scope>
</reference>
<keyword evidence="1" id="KW-0812">Transmembrane</keyword>
<name>A0A0E9WMF8_ANGAN</name>
<keyword evidence="1" id="KW-0472">Membrane</keyword>
<protein>
    <submittedName>
        <fullName evidence="2">Uncharacterized protein</fullName>
    </submittedName>
</protein>
<organism evidence="2">
    <name type="scientific">Anguilla anguilla</name>
    <name type="common">European freshwater eel</name>
    <name type="synonym">Muraena anguilla</name>
    <dbReference type="NCBI Taxonomy" id="7936"/>
    <lineage>
        <taxon>Eukaryota</taxon>
        <taxon>Metazoa</taxon>
        <taxon>Chordata</taxon>
        <taxon>Craniata</taxon>
        <taxon>Vertebrata</taxon>
        <taxon>Euteleostomi</taxon>
        <taxon>Actinopterygii</taxon>
        <taxon>Neopterygii</taxon>
        <taxon>Teleostei</taxon>
        <taxon>Anguilliformes</taxon>
        <taxon>Anguillidae</taxon>
        <taxon>Anguilla</taxon>
    </lineage>
</organism>
<keyword evidence="1" id="KW-1133">Transmembrane helix</keyword>
<sequence>MYSYQLVEKIFSISLWQKSAKYKYFSSTFTNVYICSVCIVYVMYSSSVIIESEVSTLVPY</sequence>